<dbReference type="PANTHER" id="PTHR35546">
    <property type="entry name" value="F-BOX PROTEIN INTERACTION DOMAIN PROTEIN-RELATED"/>
    <property type="match status" value="1"/>
</dbReference>
<name>A0ABS8VGY1_DATST</name>
<evidence type="ECO:0000313" key="2">
    <source>
        <dbReference type="Proteomes" id="UP000823775"/>
    </source>
</evidence>
<comment type="caution">
    <text evidence="1">The sequence shown here is derived from an EMBL/GenBank/DDBJ whole genome shotgun (WGS) entry which is preliminary data.</text>
</comment>
<dbReference type="PANTHER" id="PTHR35546:SF25">
    <property type="entry name" value="F-BOX DOMAIN-CONTAINING PROTEIN"/>
    <property type="match status" value="1"/>
</dbReference>
<dbReference type="Proteomes" id="UP000823775">
    <property type="component" value="Unassembled WGS sequence"/>
</dbReference>
<protein>
    <recommendedName>
        <fullName evidence="3">F-box protein</fullName>
    </recommendedName>
</protein>
<dbReference type="EMBL" id="JACEIK010004653">
    <property type="protein sequence ID" value="MCD9646041.1"/>
    <property type="molecule type" value="Genomic_DNA"/>
</dbReference>
<accession>A0ABS8VGY1</accession>
<dbReference type="InterPro" id="IPR055290">
    <property type="entry name" value="At3g26010-like"/>
</dbReference>
<organism evidence="1 2">
    <name type="scientific">Datura stramonium</name>
    <name type="common">Jimsonweed</name>
    <name type="synonym">Common thornapple</name>
    <dbReference type="NCBI Taxonomy" id="4076"/>
    <lineage>
        <taxon>Eukaryota</taxon>
        <taxon>Viridiplantae</taxon>
        <taxon>Streptophyta</taxon>
        <taxon>Embryophyta</taxon>
        <taxon>Tracheophyta</taxon>
        <taxon>Spermatophyta</taxon>
        <taxon>Magnoliopsida</taxon>
        <taxon>eudicotyledons</taxon>
        <taxon>Gunneridae</taxon>
        <taxon>Pentapetalae</taxon>
        <taxon>asterids</taxon>
        <taxon>lamiids</taxon>
        <taxon>Solanales</taxon>
        <taxon>Solanaceae</taxon>
        <taxon>Solanoideae</taxon>
        <taxon>Datureae</taxon>
        <taxon>Datura</taxon>
    </lineage>
</organism>
<evidence type="ECO:0008006" key="3">
    <source>
        <dbReference type="Google" id="ProtNLM"/>
    </source>
</evidence>
<keyword evidence="2" id="KW-1185">Reference proteome</keyword>
<sequence>MACVKDDMMTDSSDEYWEDDDYFVDSSDSESKWGTPLPPVSISCQVTTKKGPKNKTGTPLLFLSNVKFSEYDLRTAAYKKGGNKASEFPVDIITLANMKIKDVAKRHGQDSYYFCNPATEDWKKLPPLQYYHGSDPAVVLAFDPQLNIESFYHVVAAVSLLDHPVVCFEIYYSESDSWRCSPSDCLELENTSLAAVLHVPIIQSEQRGALTQLGDEVCYVTAYNDSENVFVIDIYGGVDMSLKHSVSVNLGSKEPHTQVFGMPKEESCEVLPVPTVILW</sequence>
<reference evidence="1 2" key="1">
    <citation type="journal article" date="2021" name="BMC Genomics">
        <title>Datura genome reveals duplications of psychoactive alkaloid biosynthetic genes and high mutation rate following tissue culture.</title>
        <authorList>
            <person name="Rajewski A."/>
            <person name="Carter-House D."/>
            <person name="Stajich J."/>
            <person name="Litt A."/>
        </authorList>
    </citation>
    <scope>NUCLEOTIDE SEQUENCE [LARGE SCALE GENOMIC DNA]</scope>
    <source>
        <strain evidence="1">AR-01</strain>
    </source>
</reference>
<proteinExistence type="predicted"/>
<gene>
    <name evidence="1" type="ORF">HAX54_035565</name>
</gene>
<evidence type="ECO:0000313" key="1">
    <source>
        <dbReference type="EMBL" id="MCD9646041.1"/>
    </source>
</evidence>